<accession>A0A4R5G605</accession>
<evidence type="ECO:0000256" key="1">
    <source>
        <dbReference type="SAM" id="MobiDB-lite"/>
    </source>
</evidence>
<dbReference type="NCBIfam" id="TIGR04197">
    <property type="entry name" value="T7SS_SACOL2603"/>
    <property type="match status" value="1"/>
</dbReference>
<feature type="region of interest" description="Disordered" evidence="1">
    <location>
        <begin position="90"/>
        <end position="118"/>
    </location>
</feature>
<feature type="compositionally biased region" description="Low complexity" evidence="1">
    <location>
        <begin position="17"/>
        <end position="31"/>
    </location>
</feature>
<proteinExistence type="predicted"/>
<organism evidence="2 3">
    <name type="scientific">Streptococcus vicugnae</name>
    <dbReference type="NCBI Taxonomy" id="2740579"/>
    <lineage>
        <taxon>Bacteria</taxon>
        <taxon>Bacillati</taxon>
        <taxon>Bacillota</taxon>
        <taxon>Bacilli</taxon>
        <taxon>Lactobacillales</taxon>
        <taxon>Streptococcaceae</taxon>
        <taxon>Streptococcus</taxon>
    </lineage>
</organism>
<dbReference type="RefSeq" id="WP_009853631.1">
    <property type="nucleotide sequence ID" value="NZ_SJWY01000026.1"/>
</dbReference>
<comment type="caution">
    <text evidence="2">The sequence shown here is derived from an EMBL/GenBank/DDBJ whole genome shotgun (WGS) entry which is preliminary data.</text>
</comment>
<sequence>MTIQSDSLTASQYATQITSSGSSVSGIGTVSKDNETTLSGNNNAHSAIDLDDATGTQIASVLSTFVSLIHSTASEFEAVDNQISQQLGATTSATTLPSSSKSSTSPTFTPNTSLFGGS</sequence>
<dbReference type="Proteomes" id="UP000295231">
    <property type="component" value="Unassembled WGS sequence"/>
</dbReference>
<dbReference type="EMBL" id="SJWY01000026">
    <property type="protein sequence ID" value="TDE75037.1"/>
    <property type="molecule type" value="Genomic_DNA"/>
</dbReference>
<dbReference type="InterPro" id="IPR021477">
    <property type="entry name" value="TVIIS_effector_SACOL2603_fam"/>
</dbReference>
<evidence type="ECO:0000313" key="2">
    <source>
        <dbReference type="EMBL" id="TDE75037.1"/>
    </source>
</evidence>
<gene>
    <name evidence="2" type="ORF">E0E04_02150</name>
</gene>
<dbReference type="GeneID" id="57921593"/>
<feature type="compositionally biased region" description="Polar residues" evidence="1">
    <location>
        <begin position="36"/>
        <end position="45"/>
    </location>
</feature>
<name>A0A4R5G605_9STRE</name>
<dbReference type="AlphaFoldDB" id="A0A4R5G605"/>
<reference evidence="2 3" key="1">
    <citation type="submission" date="2019-03" db="EMBL/GenBank/DDBJ databases">
        <authorList>
            <person name="Fan P."/>
        </authorList>
    </citation>
    <scope>NUCLEOTIDE SEQUENCE [LARGE SCALE GENOMIC DNA]</scope>
    <source>
        <strain evidence="2 3">KCJ4950</strain>
    </source>
</reference>
<evidence type="ECO:0000313" key="3">
    <source>
        <dbReference type="Proteomes" id="UP000295231"/>
    </source>
</evidence>
<protein>
    <submittedName>
        <fullName evidence="2">TIGR04197 family type VII secretion effector</fullName>
    </submittedName>
</protein>
<feature type="region of interest" description="Disordered" evidence="1">
    <location>
        <begin position="17"/>
        <end position="48"/>
    </location>
</feature>
<keyword evidence="3" id="KW-1185">Reference proteome</keyword>